<dbReference type="PANTHER" id="PTHR36698">
    <property type="entry name" value="BLL5892 PROTEIN"/>
    <property type="match status" value="1"/>
</dbReference>
<evidence type="ECO:0000313" key="4">
    <source>
        <dbReference type="EMBL" id="PIE83439.1"/>
    </source>
</evidence>
<dbReference type="Pfam" id="PF02470">
    <property type="entry name" value="MlaD"/>
    <property type="match status" value="1"/>
</dbReference>
<reference evidence="4 5" key="1">
    <citation type="submission" date="2017-10" db="EMBL/GenBank/DDBJ databases">
        <title>Novel microbial diversity and functional potential in the marine mammal oral microbiome.</title>
        <authorList>
            <person name="Dudek N.K."/>
            <person name="Sun C.L."/>
            <person name="Burstein D."/>
            <person name="Kantor R.S."/>
            <person name="Aliaga Goltsman D.S."/>
            <person name="Bik E.M."/>
            <person name="Thomas B.C."/>
            <person name="Banfield J.F."/>
            <person name="Relman D.A."/>
        </authorList>
    </citation>
    <scope>NUCLEOTIDE SEQUENCE [LARGE SCALE GENOMIC DNA]</scope>
    <source>
        <strain evidence="4">DOLJORAL78_50_517</strain>
    </source>
</reference>
<dbReference type="AlphaFoldDB" id="A0A2G6PGY4"/>
<feature type="coiled-coil region" evidence="1">
    <location>
        <begin position="147"/>
        <end position="174"/>
    </location>
</feature>
<keyword evidence="2" id="KW-0472">Membrane</keyword>
<comment type="caution">
    <text evidence="4">The sequence shown here is derived from an EMBL/GenBank/DDBJ whole genome shotgun (WGS) entry which is preliminary data.</text>
</comment>
<feature type="transmembrane region" description="Helical" evidence="2">
    <location>
        <begin position="6"/>
        <end position="30"/>
    </location>
</feature>
<keyword evidence="2" id="KW-0812">Transmembrane</keyword>
<evidence type="ECO:0000256" key="1">
    <source>
        <dbReference type="SAM" id="Coils"/>
    </source>
</evidence>
<keyword evidence="1" id="KW-0175">Coiled coil</keyword>
<dbReference type="SUPFAM" id="SSF58104">
    <property type="entry name" value="Methyl-accepting chemotaxis protein (MCP) signaling domain"/>
    <property type="match status" value="1"/>
</dbReference>
<evidence type="ECO:0000313" key="5">
    <source>
        <dbReference type="Proteomes" id="UP000229278"/>
    </source>
</evidence>
<accession>A0A2G6PGY4</accession>
<dbReference type="PANTHER" id="PTHR36698:SF2">
    <property type="entry name" value="MCE_MLAD DOMAIN-CONTAINING PROTEIN"/>
    <property type="match status" value="1"/>
</dbReference>
<protein>
    <recommendedName>
        <fullName evidence="3">Mce/MlaD domain-containing protein</fullName>
    </recommendedName>
</protein>
<keyword evidence="2" id="KW-1133">Transmembrane helix</keyword>
<gene>
    <name evidence="4" type="ORF">CSA09_00760</name>
</gene>
<name>A0A2G6PGY4_9GAMM</name>
<evidence type="ECO:0000259" key="3">
    <source>
        <dbReference type="Pfam" id="PF02470"/>
    </source>
</evidence>
<dbReference type="EMBL" id="PDTV01000004">
    <property type="protein sequence ID" value="PIE83439.1"/>
    <property type="molecule type" value="Genomic_DNA"/>
</dbReference>
<dbReference type="InterPro" id="IPR003399">
    <property type="entry name" value="Mce/MlaD"/>
</dbReference>
<sequence length="349" mass="38412">MQSHVNYALVGLFVTTLGCSLLGVTFWLVLGGKTKEYDQYRVYFNESVAGLNIKATVRYRGVQVGQVASIRLQPDNPDRVDVVLDIEQGTPIYRNTIATLSTRGLTGVATIELSGDGQALPLEKQPDQELPIIQAGPSLVARLDDAFNNILSNIDKLAKRLEQLLNDDNQLAIKEILQHISRITGATADRSNSLRQTLTHVETITGALAHRSDSIRHTLSNVEKFTGVLAQRAEHLGTALDQAIKVLKDSGNTSKQIRVTLNEFRASARSVRQAADHFDKTSLAFTQLAQNSQREIRLIGQNTLPEFNELLMQANELLVILKRVATLLEQNPNILIVGNPDGRPDPGAR</sequence>
<evidence type="ECO:0000256" key="2">
    <source>
        <dbReference type="SAM" id="Phobius"/>
    </source>
</evidence>
<dbReference type="Proteomes" id="UP000229278">
    <property type="component" value="Unassembled WGS sequence"/>
</dbReference>
<proteinExistence type="predicted"/>
<organism evidence="4 5">
    <name type="scientific">Candidatus Contendibacter odensensis</name>
    <dbReference type="NCBI Taxonomy" id="1400860"/>
    <lineage>
        <taxon>Bacteria</taxon>
        <taxon>Pseudomonadati</taxon>
        <taxon>Pseudomonadota</taxon>
        <taxon>Gammaproteobacteria</taxon>
        <taxon>Candidatus Competibacteraceae</taxon>
        <taxon>Candidatus Contendibacter</taxon>
    </lineage>
</organism>
<feature type="domain" description="Mce/MlaD" evidence="3">
    <location>
        <begin position="38"/>
        <end position="114"/>
    </location>
</feature>